<reference evidence="1 2" key="1">
    <citation type="submission" date="2014-10" db="EMBL/GenBank/DDBJ databases">
        <title>Genome sequence of Novosphingobium malaysiense MUSC 273(T).</title>
        <authorList>
            <person name="Lee L.-H."/>
        </authorList>
    </citation>
    <scope>NUCLEOTIDE SEQUENCE [LARGE SCALE GENOMIC DNA]</scope>
    <source>
        <strain evidence="1 2">MUSC 273</strain>
    </source>
</reference>
<dbReference type="SUPFAM" id="SSF46565">
    <property type="entry name" value="Chaperone J-domain"/>
    <property type="match status" value="1"/>
</dbReference>
<dbReference type="STRING" id="1348853.LK12_05840"/>
<comment type="caution">
    <text evidence="1">The sequence shown here is derived from an EMBL/GenBank/DDBJ whole genome shotgun (WGS) entry which is preliminary data.</text>
</comment>
<evidence type="ECO:0000313" key="2">
    <source>
        <dbReference type="Proteomes" id="UP000031057"/>
    </source>
</evidence>
<evidence type="ECO:0000313" key="1">
    <source>
        <dbReference type="EMBL" id="KHK92339.1"/>
    </source>
</evidence>
<protein>
    <submittedName>
        <fullName evidence="1">Molecular chaperone DnaJ</fullName>
    </submittedName>
</protein>
<dbReference type="InterPro" id="IPR036869">
    <property type="entry name" value="J_dom_sf"/>
</dbReference>
<accession>A0A0B1ZSH5</accession>
<dbReference type="EMBL" id="JTDI01000002">
    <property type="protein sequence ID" value="KHK92339.1"/>
    <property type="molecule type" value="Genomic_DNA"/>
</dbReference>
<dbReference type="RefSeq" id="WP_039280672.1">
    <property type="nucleotide sequence ID" value="NZ_JTDI01000002.1"/>
</dbReference>
<name>A0A0B1ZSH5_9SPHN</name>
<organism evidence="1 2">
    <name type="scientific">Novosphingobium malaysiense</name>
    <dbReference type="NCBI Taxonomy" id="1348853"/>
    <lineage>
        <taxon>Bacteria</taxon>
        <taxon>Pseudomonadati</taxon>
        <taxon>Pseudomonadota</taxon>
        <taxon>Alphaproteobacteria</taxon>
        <taxon>Sphingomonadales</taxon>
        <taxon>Sphingomonadaceae</taxon>
        <taxon>Novosphingobium</taxon>
    </lineage>
</organism>
<dbReference type="CDD" id="cd06257">
    <property type="entry name" value="DnaJ"/>
    <property type="match status" value="1"/>
</dbReference>
<dbReference type="Proteomes" id="UP000031057">
    <property type="component" value="Unassembled WGS sequence"/>
</dbReference>
<gene>
    <name evidence="1" type="ORF">LK12_05840</name>
</gene>
<dbReference type="Gene3D" id="1.10.287.110">
    <property type="entry name" value="DnaJ domain"/>
    <property type="match status" value="1"/>
</dbReference>
<keyword evidence="2" id="KW-1185">Reference proteome</keyword>
<proteinExistence type="predicted"/>
<sequence length="96" mass="10826">MVKLLWLIALACIAWRLFTGRWPWQKKLRVRQSFALAHAREVLGLPDGASRRDILEAHRRRIAAVHPDRGGSSDQVHEANAARDLLLAELPAETPS</sequence>
<dbReference type="InterPro" id="IPR001623">
    <property type="entry name" value="DnaJ_domain"/>
</dbReference>
<dbReference type="AlphaFoldDB" id="A0A0B1ZSH5"/>
<dbReference type="OrthoDB" id="9811070at2"/>